<reference evidence="1" key="1">
    <citation type="submission" date="2018-02" db="EMBL/GenBank/DDBJ databases">
        <title>Rhizophora mucronata_Transcriptome.</title>
        <authorList>
            <person name="Meera S.P."/>
            <person name="Sreeshan A."/>
            <person name="Augustine A."/>
        </authorList>
    </citation>
    <scope>NUCLEOTIDE SEQUENCE</scope>
    <source>
        <tissue evidence="1">Leaf</tissue>
    </source>
</reference>
<evidence type="ECO:0000313" key="1">
    <source>
        <dbReference type="EMBL" id="MBX08746.1"/>
    </source>
</evidence>
<accession>A0A2P2KSM2</accession>
<sequence>MELFEKIVKAYGHGSTDFEDWIADMYNTIITVHLGVQRLIFLLLTNKTTWKVILINQIREEDCLALIQSHGKLHSSKIYKYDTMIRGMPMNANLLLNYTQERK</sequence>
<organism evidence="1">
    <name type="scientific">Rhizophora mucronata</name>
    <name type="common">Asiatic mangrove</name>
    <dbReference type="NCBI Taxonomy" id="61149"/>
    <lineage>
        <taxon>Eukaryota</taxon>
        <taxon>Viridiplantae</taxon>
        <taxon>Streptophyta</taxon>
        <taxon>Embryophyta</taxon>
        <taxon>Tracheophyta</taxon>
        <taxon>Spermatophyta</taxon>
        <taxon>Magnoliopsida</taxon>
        <taxon>eudicotyledons</taxon>
        <taxon>Gunneridae</taxon>
        <taxon>Pentapetalae</taxon>
        <taxon>rosids</taxon>
        <taxon>fabids</taxon>
        <taxon>Malpighiales</taxon>
        <taxon>Rhizophoraceae</taxon>
        <taxon>Rhizophora</taxon>
    </lineage>
</organism>
<proteinExistence type="predicted"/>
<name>A0A2P2KSM2_RHIMU</name>
<dbReference type="AlphaFoldDB" id="A0A2P2KSM2"/>
<dbReference type="EMBL" id="GGEC01028262">
    <property type="protein sequence ID" value="MBX08746.1"/>
    <property type="molecule type" value="Transcribed_RNA"/>
</dbReference>
<protein>
    <submittedName>
        <fullName evidence="1">Uncharacterized protein</fullName>
    </submittedName>
</protein>